<keyword evidence="4" id="KW-1185">Reference proteome</keyword>
<organism evidence="3 4">
    <name type="scientific">Dunaliella salina</name>
    <name type="common">Green alga</name>
    <name type="synonym">Protococcus salinus</name>
    <dbReference type="NCBI Taxonomy" id="3046"/>
    <lineage>
        <taxon>Eukaryota</taxon>
        <taxon>Viridiplantae</taxon>
        <taxon>Chlorophyta</taxon>
        <taxon>core chlorophytes</taxon>
        <taxon>Chlorophyceae</taxon>
        <taxon>CS clade</taxon>
        <taxon>Chlamydomonadales</taxon>
        <taxon>Dunaliellaceae</taxon>
        <taxon>Dunaliella</taxon>
    </lineage>
</organism>
<accession>A0ABQ7GKP8</accession>
<feature type="region of interest" description="Disordered" evidence="1">
    <location>
        <begin position="275"/>
        <end position="306"/>
    </location>
</feature>
<evidence type="ECO:0000256" key="1">
    <source>
        <dbReference type="SAM" id="MobiDB-lite"/>
    </source>
</evidence>
<feature type="compositionally biased region" description="Low complexity" evidence="1">
    <location>
        <begin position="74"/>
        <end position="89"/>
    </location>
</feature>
<dbReference type="PROSITE" id="PS50888">
    <property type="entry name" value="BHLH"/>
    <property type="match status" value="1"/>
</dbReference>
<feature type="compositionally biased region" description="Basic residues" evidence="1">
    <location>
        <begin position="579"/>
        <end position="588"/>
    </location>
</feature>
<feature type="domain" description="BHLH" evidence="2">
    <location>
        <begin position="105"/>
        <end position="154"/>
    </location>
</feature>
<dbReference type="Pfam" id="PF00010">
    <property type="entry name" value="HLH"/>
    <property type="match status" value="1"/>
</dbReference>
<sequence length="588" mass="62109">MSLPFASALGGLFLPGLAPPPQPGLPALAPPPPTGSQLALPPPQPGLPGTPSTLPPELLQLVNSSQPREVGHVLDLLGPPGSSLSRGDSVPPPDAAGRVSTQTNQYASRHQAAEQRRRTRINERLDALRTLVPHAERANTACFLEEVIKYIIRLKDRNDQLEGAMDMLRACNKPGGASSAAPRAQEGSTSQAAPPQPKAHQPQPRQHRKPSNSGPQQQQQQQQPHQPQLQQQHPPDALPSTSQPTPVPHPLLPQQAPQHHHLVGLPHDLLSLQQHKHPQHGQVPQGQPQSLPPPPQHQQHHHQQLQSQLLLLQLQQQQQHQQLLQQQLQQASSQPLAGTVQGMQMSLPPFSNSLGLPISLDVPSQQHHLAPPHLNHAHLPTMSMDMQQHQHHQQLHAQQLQLLLPPGVMLAAPPPHLGISPAELQQIQQLQHLQHLQQQQQLLHPQLSPSQPIAVGNGSTGVVLPTAKPEQAGNGSNEAGSSQDGAGMGARDAGSARAGAARAMGGTSAVGEKVLPSQQQQQQGAEGQQVPPAGSSGVNMTAGGEDGGAGGAKGASGSGTAASGSLSSPASSEESRGVPPKKRKMLAL</sequence>
<reference evidence="3" key="1">
    <citation type="submission" date="2017-08" db="EMBL/GenBank/DDBJ databases">
        <authorList>
            <person name="Polle J.E."/>
            <person name="Barry K."/>
            <person name="Cushman J."/>
            <person name="Schmutz J."/>
            <person name="Tran D."/>
            <person name="Hathwaick L.T."/>
            <person name="Yim W.C."/>
            <person name="Jenkins J."/>
            <person name="Mckie-Krisberg Z.M."/>
            <person name="Prochnik S."/>
            <person name="Lindquist E."/>
            <person name="Dockter R.B."/>
            <person name="Adam C."/>
            <person name="Molina H."/>
            <person name="Bunkerborg J."/>
            <person name="Jin E."/>
            <person name="Buchheim M."/>
            <person name="Magnuson J."/>
        </authorList>
    </citation>
    <scope>NUCLEOTIDE SEQUENCE</scope>
    <source>
        <strain evidence="3">CCAP 19/18</strain>
    </source>
</reference>
<feature type="compositionally biased region" description="Low complexity" evidence="1">
    <location>
        <begin position="518"/>
        <end position="529"/>
    </location>
</feature>
<dbReference type="SUPFAM" id="SSF47459">
    <property type="entry name" value="HLH, helix-loop-helix DNA-binding domain"/>
    <property type="match status" value="1"/>
</dbReference>
<feature type="compositionally biased region" description="Gly residues" evidence="1">
    <location>
        <begin position="544"/>
        <end position="557"/>
    </location>
</feature>
<comment type="caution">
    <text evidence="3">The sequence shown here is derived from an EMBL/GenBank/DDBJ whole genome shotgun (WGS) entry which is preliminary data.</text>
</comment>
<dbReference type="InterPro" id="IPR011598">
    <property type="entry name" value="bHLH_dom"/>
</dbReference>
<proteinExistence type="predicted"/>
<feature type="compositionally biased region" description="Polar residues" evidence="1">
    <location>
        <begin position="473"/>
        <end position="483"/>
    </location>
</feature>
<dbReference type="EMBL" id="MU069718">
    <property type="protein sequence ID" value="KAF5835190.1"/>
    <property type="molecule type" value="Genomic_DNA"/>
</dbReference>
<protein>
    <recommendedName>
        <fullName evidence="2">BHLH domain-containing protein</fullName>
    </recommendedName>
</protein>
<feature type="region of interest" description="Disordered" evidence="1">
    <location>
        <begin position="74"/>
        <end position="118"/>
    </location>
</feature>
<feature type="compositionally biased region" description="Low complexity" evidence="1">
    <location>
        <begin position="489"/>
        <end position="509"/>
    </location>
</feature>
<feature type="compositionally biased region" description="Pro residues" evidence="1">
    <location>
        <begin position="17"/>
        <end position="48"/>
    </location>
</feature>
<dbReference type="Proteomes" id="UP000815325">
    <property type="component" value="Unassembled WGS sequence"/>
</dbReference>
<evidence type="ECO:0000259" key="2">
    <source>
        <dbReference type="PROSITE" id="PS50888"/>
    </source>
</evidence>
<dbReference type="PANTHER" id="PTHR46412">
    <property type="entry name" value="BES1-INTERACTING MYC-LIKE PROTEIN"/>
    <property type="match status" value="1"/>
</dbReference>
<feature type="region of interest" description="Disordered" evidence="1">
    <location>
        <begin position="11"/>
        <end position="56"/>
    </location>
</feature>
<feature type="compositionally biased region" description="Low complexity" evidence="1">
    <location>
        <begin position="558"/>
        <end position="572"/>
    </location>
</feature>
<evidence type="ECO:0000313" key="4">
    <source>
        <dbReference type="Proteomes" id="UP000815325"/>
    </source>
</evidence>
<feature type="region of interest" description="Disordered" evidence="1">
    <location>
        <begin position="172"/>
        <end position="255"/>
    </location>
</feature>
<dbReference type="SMART" id="SM00353">
    <property type="entry name" value="HLH"/>
    <property type="match status" value="1"/>
</dbReference>
<dbReference type="Gene3D" id="4.10.280.10">
    <property type="entry name" value="Helix-loop-helix DNA-binding domain"/>
    <property type="match status" value="1"/>
</dbReference>
<feature type="compositionally biased region" description="Polar residues" evidence="1">
    <location>
        <begin position="99"/>
        <end position="108"/>
    </location>
</feature>
<dbReference type="PANTHER" id="PTHR46412:SF3">
    <property type="entry name" value="TRANSCRIPTION FACTOR BIM1"/>
    <property type="match status" value="1"/>
</dbReference>
<evidence type="ECO:0000313" key="3">
    <source>
        <dbReference type="EMBL" id="KAF5835190.1"/>
    </source>
</evidence>
<name>A0ABQ7GKP8_DUNSA</name>
<gene>
    <name evidence="3" type="ORF">DUNSADRAFT_7780</name>
</gene>
<feature type="compositionally biased region" description="Low complexity" evidence="1">
    <location>
        <begin position="280"/>
        <end position="289"/>
    </location>
</feature>
<dbReference type="InterPro" id="IPR036638">
    <property type="entry name" value="HLH_DNA-bd_sf"/>
</dbReference>
<dbReference type="InterPro" id="IPR044295">
    <property type="entry name" value="BIM1/2/3"/>
</dbReference>
<feature type="region of interest" description="Disordered" evidence="1">
    <location>
        <begin position="448"/>
        <end position="588"/>
    </location>
</feature>
<feature type="compositionally biased region" description="Low complexity" evidence="1">
    <location>
        <begin position="215"/>
        <end position="235"/>
    </location>
</feature>